<keyword evidence="3" id="KW-1003">Cell membrane</keyword>
<evidence type="ECO:0000256" key="5">
    <source>
        <dbReference type="ARBA" id="ARBA00022989"/>
    </source>
</evidence>
<keyword evidence="5 7" id="KW-1133">Transmembrane helix</keyword>
<dbReference type="InterPro" id="IPR002010">
    <property type="entry name" value="T3SS_IM_R"/>
</dbReference>
<feature type="transmembrane region" description="Helical" evidence="7">
    <location>
        <begin position="246"/>
        <end position="265"/>
    </location>
</feature>
<dbReference type="EMBL" id="CP036434">
    <property type="protein sequence ID" value="QDV05019.1"/>
    <property type="molecule type" value="Genomic_DNA"/>
</dbReference>
<dbReference type="GO" id="GO:0005886">
    <property type="term" value="C:plasma membrane"/>
    <property type="evidence" value="ECO:0007669"/>
    <property type="project" value="UniProtKB-SubCell"/>
</dbReference>
<organism evidence="8 9">
    <name type="scientific">Saltatorellus ferox</name>
    <dbReference type="NCBI Taxonomy" id="2528018"/>
    <lineage>
        <taxon>Bacteria</taxon>
        <taxon>Pseudomonadati</taxon>
        <taxon>Planctomycetota</taxon>
        <taxon>Planctomycetia</taxon>
        <taxon>Planctomycetia incertae sedis</taxon>
        <taxon>Saltatorellus</taxon>
    </lineage>
</organism>
<dbReference type="PRINTS" id="PR00953">
    <property type="entry name" value="TYPE3IMRPROT"/>
</dbReference>
<evidence type="ECO:0000256" key="1">
    <source>
        <dbReference type="ARBA" id="ARBA00004651"/>
    </source>
</evidence>
<reference evidence="8 9" key="1">
    <citation type="submission" date="2019-02" db="EMBL/GenBank/DDBJ databases">
        <title>Deep-cultivation of Planctomycetes and their phenomic and genomic characterization uncovers novel biology.</title>
        <authorList>
            <person name="Wiegand S."/>
            <person name="Jogler M."/>
            <person name="Boedeker C."/>
            <person name="Pinto D."/>
            <person name="Vollmers J."/>
            <person name="Rivas-Marin E."/>
            <person name="Kohn T."/>
            <person name="Peeters S.H."/>
            <person name="Heuer A."/>
            <person name="Rast P."/>
            <person name="Oberbeckmann S."/>
            <person name="Bunk B."/>
            <person name="Jeske O."/>
            <person name="Meyerdierks A."/>
            <person name="Storesund J.E."/>
            <person name="Kallscheuer N."/>
            <person name="Luecker S."/>
            <person name="Lage O.M."/>
            <person name="Pohl T."/>
            <person name="Merkel B.J."/>
            <person name="Hornburger P."/>
            <person name="Mueller R.-W."/>
            <person name="Bruemmer F."/>
            <person name="Labrenz M."/>
            <person name="Spormann A.M."/>
            <person name="Op den Camp H."/>
            <person name="Overmann J."/>
            <person name="Amann R."/>
            <person name="Jetten M.S.M."/>
            <person name="Mascher T."/>
            <person name="Medema M.H."/>
            <person name="Devos D.P."/>
            <person name="Kaster A.-K."/>
            <person name="Ovreas L."/>
            <person name="Rohde M."/>
            <person name="Galperin M.Y."/>
            <person name="Jogler C."/>
        </authorList>
    </citation>
    <scope>NUCLEOTIDE SEQUENCE [LARGE SCALE GENOMIC DNA]</scope>
    <source>
        <strain evidence="8 9">Poly30</strain>
    </source>
</reference>
<dbReference type="OrthoDB" id="9797790at2"/>
<dbReference type="GO" id="GO:0006605">
    <property type="term" value="P:protein targeting"/>
    <property type="evidence" value="ECO:0007669"/>
    <property type="project" value="InterPro"/>
</dbReference>
<accession>A0A518ELQ3</accession>
<evidence type="ECO:0000313" key="8">
    <source>
        <dbReference type="EMBL" id="QDV05019.1"/>
    </source>
</evidence>
<keyword evidence="4 7" id="KW-0812">Transmembrane</keyword>
<keyword evidence="8" id="KW-0282">Flagellum</keyword>
<comment type="similarity">
    <text evidence="2">Belongs to the FliR/MopE/SpaR family.</text>
</comment>
<evidence type="ECO:0000256" key="3">
    <source>
        <dbReference type="ARBA" id="ARBA00022475"/>
    </source>
</evidence>
<dbReference type="RefSeq" id="WP_145194446.1">
    <property type="nucleotide sequence ID" value="NZ_CP036434.1"/>
</dbReference>
<dbReference type="AlphaFoldDB" id="A0A518ELQ3"/>
<sequence>MSLTLAIATSALSALPEGEMQPGLFSSLPDGLIEGAALCLTRCGALLLTAPLIGTGSQVSGYKVALVTSVSIVLYMAQGMPLVETTSAVHFGLLLLREMLLGFGLAFILHLTLLGIRIGSEMVGNEMAFTMASASDPASGEALPLISKMNETLFFLALLAVDGHQWLIRALAESYERAPVGTLDFGGDLSAVILRLFSEFFASGIAFAAPVLVLLMMISVLIGLIARAVPQVNVLEMGFSLRVGGGLLALCLLSPTLSTAMTSLLEQLMAGLEAGLDAIEV</sequence>
<name>A0A518ELQ3_9BACT</name>
<gene>
    <name evidence="8" type="ORF">Poly30_05140</name>
</gene>
<evidence type="ECO:0000313" key="9">
    <source>
        <dbReference type="Proteomes" id="UP000320390"/>
    </source>
</evidence>
<dbReference type="PANTHER" id="PTHR30065:SF1">
    <property type="entry name" value="SURFACE PRESENTATION OF ANTIGENS PROTEIN SPAR"/>
    <property type="match status" value="1"/>
</dbReference>
<keyword evidence="8" id="KW-0966">Cell projection</keyword>
<keyword evidence="9" id="KW-1185">Reference proteome</keyword>
<dbReference type="Proteomes" id="UP000320390">
    <property type="component" value="Chromosome"/>
</dbReference>
<evidence type="ECO:0000256" key="2">
    <source>
        <dbReference type="ARBA" id="ARBA00009772"/>
    </source>
</evidence>
<evidence type="ECO:0000256" key="6">
    <source>
        <dbReference type="ARBA" id="ARBA00023136"/>
    </source>
</evidence>
<protein>
    <submittedName>
        <fullName evidence="8">Flagellar biosynthesis protein FliR</fullName>
    </submittedName>
</protein>
<proteinExistence type="inferred from homology"/>
<evidence type="ECO:0000256" key="7">
    <source>
        <dbReference type="SAM" id="Phobius"/>
    </source>
</evidence>
<keyword evidence="6 7" id="KW-0472">Membrane</keyword>
<feature type="transmembrane region" description="Helical" evidence="7">
    <location>
        <begin position="200"/>
        <end position="226"/>
    </location>
</feature>
<keyword evidence="8" id="KW-0969">Cilium</keyword>
<comment type="subcellular location">
    <subcellularLocation>
        <location evidence="1">Cell membrane</location>
        <topology evidence="1">Multi-pass membrane protein</topology>
    </subcellularLocation>
</comment>
<dbReference type="PANTHER" id="PTHR30065">
    <property type="entry name" value="FLAGELLAR BIOSYNTHETIC PROTEIN FLIR"/>
    <property type="match status" value="1"/>
</dbReference>
<evidence type="ECO:0000256" key="4">
    <source>
        <dbReference type="ARBA" id="ARBA00022692"/>
    </source>
</evidence>
<dbReference type="Pfam" id="PF01311">
    <property type="entry name" value="Bac_export_1"/>
    <property type="match status" value="1"/>
</dbReference>